<evidence type="ECO:0000313" key="3">
    <source>
        <dbReference type="Proteomes" id="UP000053958"/>
    </source>
</evidence>
<gene>
    <name evidence="2" type="ORF">T310_2819</name>
</gene>
<dbReference type="OrthoDB" id="3357341at2759"/>
<feature type="compositionally biased region" description="Basic and acidic residues" evidence="1">
    <location>
        <begin position="422"/>
        <end position="432"/>
    </location>
</feature>
<feature type="region of interest" description="Disordered" evidence="1">
    <location>
        <begin position="632"/>
        <end position="654"/>
    </location>
</feature>
<feature type="compositionally biased region" description="Polar residues" evidence="1">
    <location>
        <begin position="862"/>
        <end position="894"/>
    </location>
</feature>
<organism evidence="2 3">
    <name type="scientific">Rasamsonia emersonii (strain ATCC 16479 / CBS 393.64 / IMI 116815)</name>
    <dbReference type="NCBI Taxonomy" id="1408163"/>
    <lineage>
        <taxon>Eukaryota</taxon>
        <taxon>Fungi</taxon>
        <taxon>Dikarya</taxon>
        <taxon>Ascomycota</taxon>
        <taxon>Pezizomycotina</taxon>
        <taxon>Eurotiomycetes</taxon>
        <taxon>Eurotiomycetidae</taxon>
        <taxon>Eurotiales</taxon>
        <taxon>Trichocomaceae</taxon>
        <taxon>Rasamsonia</taxon>
    </lineage>
</organism>
<comment type="caution">
    <text evidence="2">The sequence shown here is derived from an EMBL/GenBank/DDBJ whole genome shotgun (WGS) entry which is preliminary data.</text>
</comment>
<name>A0A0F4YZM2_RASE3</name>
<protein>
    <submittedName>
        <fullName evidence="2">Uncharacterized protein</fullName>
    </submittedName>
</protein>
<feature type="region of interest" description="Disordered" evidence="1">
    <location>
        <begin position="804"/>
        <end position="839"/>
    </location>
</feature>
<proteinExistence type="predicted"/>
<evidence type="ECO:0000256" key="1">
    <source>
        <dbReference type="SAM" id="MobiDB-lite"/>
    </source>
</evidence>
<dbReference type="EMBL" id="LASV01000111">
    <property type="protein sequence ID" value="KKA23093.1"/>
    <property type="molecule type" value="Genomic_DNA"/>
</dbReference>
<feature type="region of interest" description="Disordered" evidence="1">
    <location>
        <begin position="756"/>
        <end position="786"/>
    </location>
</feature>
<evidence type="ECO:0000313" key="2">
    <source>
        <dbReference type="EMBL" id="KKA23093.1"/>
    </source>
</evidence>
<dbReference type="STRING" id="1408163.A0A0F4YZM2"/>
<sequence>MTAYLEYLTLNTIPDTVGLLLYPFQQHALYAIALCLPACLGLVALLRFQRVRSLHRRYQRYSTRESLSTMTDYDAWEIQKLILQLEFPFMALKSLQFALFRHPDRRVHGLPALVGPGSHGHRAHQLPAQRIPRQRTHPRDDMLYTLSLFALQPIRFVERYEWRSLTPLEKCAIGTFWKSLGDALGIRYDCLLPPPPPPPSSGKSGFRDGLHWLEEIGAWSEQYEKQHMMSHPRNKEVADRTVEVLVYALPDAFKPLGKWFVSYIMDDRLRRAMMYDPPPPVVQHIFTFLLTTRKLFLRYLALPRPYLLRYDVFTEQPDSNGRNFVLMWDGAPYYVKQTLFNRWLSPSAWLNRLRGLPVPGDEGDKYCPEGFYTPDLGPKYFEGKGREQMEEMKRVLRRERRGQCPFSDITWEMLRRVPDRRLRSPTDWDDRGGASLRQAPAKRSPHLSPVRRNINGVTTSFSFYSSATSSPQVLLAPCPLMATPCWTESPNVYPSVLTTSPPSTNCCSIFLRSTGQKHSSTIFLCQHGNDAEPAYSVRHLDPSQPVSKNRYAVGLYDPYIPDVLFGEVLIIPEWTQPSLSAEAIRQNGGVPPPPEPILPSQFTIHLYNPDQDVIVRYKPKSWNSPQTWEFEMPQRSFRQPSNSTLDRTQSDPAASDITPKLKFFWRKDGTLSKDFACYLSGKTTTPDGRKKSKEPDITISIFKGFKEITLYEPNLYRVEMEDFKGLEVVLMLGAVVIRDVFFGSLKEAFHVSDPAKPATANGVATKPQRPQITVPQQETGPAPALDPRTKWEIEAEHARLRQQLEAEERERRRRAEEEERKTMKLLEEEEKAARRKQAEIDKETERLRRIYGREEQEYRQRQAASRPNITVSSPSHQSPLRPQSSLSFFGQSAAPQLKEKKSIFGFRKNSDDNNKLSKKRSSMF</sequence>
<feature type="compositionally biased region" description="Basic and acidic residues" evidence="1">
    <location>
        <begin position="804"/>
        <end position="826"/>
    </location>
</feature>
<dbReference type="Proteomes" id="UP000053958">
    <property type="component" value="Unassembled WGS sequence"/>
</dbReference>
<feature type="region of interest" description="Disordered" evidence="1">
    <location>
        <begin position="422"/>
        <end position="451"/>
    </location>
</feature>
<dbReference type="PANTHER" id="PTHR36124:SF1">
    <property type="entry name" value="ER-BOUND OXYGENASE MPAB_MPAB'_RUBBER OXYGENASE CATALYTIC DOMAIN-CONTAINING PROTEIN"/>
    <property type="match status" value="1"/>
</dbReference>
<feature type="compositionally biased region" description="Basic and acidic residues" evidence="1">
    <location>
        <begin position="897"/>
        <end position="915"/>
    </location>
</feature>
<feature type="compositionally biased region" description="Polar residues" evidence="1">
    <location>
        <begin position="768"/>
        <end position="779"/>
    </location>
</feature>
<feature type="compositionally biased region" description="Basic and acidic residues" evidence="1">
    <location>
        <begin position="851"/>
        <end position="860"/>
    </location>
</feature>
<dbReference type="PANTHER" id="PTHR36124">
    <property type="match status" value="1"/>
</dbReference>
<accession>A0A0F4YZM2</accession>
<dbReference type="InterPro" id="IPR046366">
    <property type="entry name" value="MPAB"/>
</dbReference>
<feature type="region of interest" description="Disordered" evidence="1">
    <location>
        <begin position="851"/>
        <end position="924"/>
    </location>
</feature>
<reference evidence="2 3" key="1">
    <citation type="submission" date="2015-04" db="EMBL/GenBank/DDBJ databases">
        <authorList>
            <person name="Heijne W.H."/>
            <person name="Fedorova N.D."/>
            <person name="Nierman W.C."/>
            <person name="Vollebregt A.W."/>
            <person name="Zhao Z."/>
            <person name="Wu L."/>
            <person name="Kumar M."/>
            <person name="Stam H."/>
            <person name="van den Berg M.A."/>
            <person name="Pel H.J."/>
        </authorList>
    </citation>
    <scope>NUCLEOTIDE SEQUENCE [LARGE SCALE GENOMIC DNA]</scope>
    <source>
        <strain evidence="2 3">CBS 393.64</strain>
    </source>
</reference>
<dbReference type="AlphaFoldDB" id="A0A0F4YZM2"/>
<dbReference type="GO" id="GO:0016491">
    <property type="term" value="F:oxidoreductase activity"/>
    <property type="evidence" value="ECO:0007669"/>
    <property type="project" value="InterPro"/>
</dbReference>
<dbReference type="RefSeq" id="XP_013329705.1">
    <property type="nucleotide sequence ID" value="XM_013474251.1"/>
</dbReference>
<keyword evidence="3" id="KW-1185">Reference proteome</keyword>
<feature type="compositionally biased region" description="Polar residues" evidence="1">
    <location>
        <begin position="636"/>
        <end position="652"/>
    </location>
</feature>
<dbReference type="GeneID" id="25315170"/>